<dbReference type="EMBL" id="VSWC01000053">
    <property type="protein sequence ID" value="KAA1101377.1"/>
    <property type="molecule type" value="Genomic_DNA"/>
</dbReference>
<gene>
    <name evidence="1" type="ORF">PGT21_018019</name>
</gene>
<dbReference type="Proteomes" id="UP000324748">
    <property type="component" value="Unassembled WGS sequence"/>
</dbReference>
<evidence type="ECO:0000313" key="1">
    <source>
        <dbReference type="EMBL" id="KAA1101377.1"/>
    </source>
</evidence>
<proteinExistence type="predicted"/>
<keyword evidence="2" id="KW-1185">Reference proteome</keyword>
<comment type="caution">
    <text evidence="1">The sequence shown here is derived from an EMBL/GenBank/DDBJ whole genome shotgun (WGS) entry which is preliminary data.</text>
</comment>
<name>A0A5B0PIA2_PUCGR</name>
<dbReference type="AlphaFoldDB" id="A0A5B0PIA2"/>
<sequence length="115" mass="13518">MNSSYSANAHLKISRTFQSRSRAVVLYWVEQPQATYAISVCVFQQHISGGRLDRFLLALQAAYQEDIKFHEEKHRAQNRTFIRRHRLIETSYFGNTKRFTANKGSLDLTIQRYHP</sequence>
<organism evidence="1 2">
    <name type="scientific">Puccinia graminis f. sp. tritici</name>
    <dbReference type="NCBI Taxonomy" id="56615"/>
    <lineage>
        <taxon>Eukaryota</taxon>
        <taxon>Fungi</taxon>
        <taxon>Dikarya</taxon>
        <taxon>Basidiomycota</taxon>
        <taxon>Pucciniomycotina</taxon>
        <taxon>Pucciniomycetes</taxon>
        <taxon>Pucciniales</taxon>
        <taxon>Pucciniaceae</taxon>
        <taxon>Puccinia</taxon>
    </lineage>
</organism>
<reference evidence="1 2" key="1">
    <citation type="submission" date="2019-05" db="EMBL/GenBank/DDBJ databases">
        <title>Emergence of the Ug99 lineage of the wheat stem rust pathogen through somatic hybridization.</title>
        <authorList>
            <person name="Li F."/>
            <person name="Upadhyaya N.M."/>
            <person name="Sperschneider J."/>
            <person name="Matny O."/>
            <person name="Nguyen-Phuc H."/>
            <person name="Mago R."/>
            <person name="Raley C."/>
            <person name="Miller M.E."/>
            <person name="Silverstein K.A.T."/>
            <person name="Henningsen E."/>
            <person name="Hirsch C.D."/>
            <person name="Visser B."/>
            <person name="Pretorius Z.A."/>
            <person name="Steffenson B.J."/>
            <person name="Schwessinger B."/>
            <person name="Dodds P.N."/>
            <person name="Figueroa M."/>
        </authorList>
    </citation>
    <scope>NUCLEOTIDE SEQUENCE [LARGE SCALE GENOMIC DNA]</scope>
    <source>
        <strain evidence="1">21-0</strain>
    </source>
</reference>
<protein>
    <submittedName>
        <fullName evidence="1">Uncharacterized protein</fullName>
    </submittedName>
</protein>
<evidence type="ECO:0000313" key="2">
    <source>
        <dbReference type="Proteomes" id="UP000324748"/>
    </source>
</evidence>
<accession>A0A5B0PIA2</accession>